<reference evidence="2" key="1">
    <citation type="journal article" date="2019" name="Int. J. Syst. Evol. Microbiol.">
        <title>The Global Catalogue of Microorganisms (GCM) 10K type strain sequencing project: providing services to taxonomists for standard genome sequencing and annotation.</title>
        <authorList>
            <consortium name="The Broad Institute Genomics Platform"/>
            <consortium name="The Broad Institute Genome Sequencing Center for Infectious Disease"/>
            <person name="Wu L."/>
            <person name="Ma J."/>
        </authorList>
    </citation>
    <scope>NUCLEOTIDE SEQUENCE [LARGE SCALE GENOMIC DNA]</scope>
    <source>
        <strain evidence="2">NBRC 106396</strain>
    </source>
</reference>
<evidence type="ECO:0000313" key="1">
    <source>
        <dbReference type="EMBL" id="MFC7371873.1"/>
    </source>
</evidence>
<organism evidence="1 2">
    <name type="scientific">Fictibacillus iocasae</name>
    <dbReference type="NCBI Taxonomy" id="2715437"/>
    <lineage>
        <taxon>Bacteria</taxon>
        <taxon>Bacillati</taxon>
        <taxon>Bacillota</taxon>
        <taxon>Bacilli</taxon>
        <taxon>Bacillales</taxon>
        <taxon>Fictibacillaceae</taxon>
        <taxon>Fictibacillus</taxon>
    </lineage>
</organism>
<proteinExistence type="predicted"/>
<comment type="caution">
    <text evidence="1">The sequence shown here is derived from an EMBL/GenBank/DDBJ whole genome shotgun (WGS) entry which is preliminary data.</text>
</comment>
<dbReference type="RefSeq" id="WP_379748892.1">
    <property type="nucleotide sequence ID" value="NZ_JBHTCP010000015.1"/>
</dbReference>
<protein>
    <recommendedName>
        <fullName evidence="3">CN hydrolase domain-containing protein</fullName>
    </recommendedName>
</protein>
<dbReference type="EMBL" id="JBHTCP010000015">
    <property type="protein sequence ID" value="MFC7371873.1"/>
    <property type="molecule type" value="Genomic_DNA"/>
</dbReference>
<sequence>MKILIGQPKKEENLEQLSFELKTNSSVDLIIYPEGYCQKTDLEKVSYLAEKFKTAIVMGYKDNQNLDRALIINNNGKVILDRAKTPEIKTLYTPSTTQDNGIQYGYLLCREVFLGLEGLKNENSINIIFNPIGVGMFSEEQYSDWSGEAKQISIQQKSIVIGTSHADGSYRNCGFSIPIAFCFDETGEVILLSKNDTRTRILDTVTKTVEVIDSIVKSH</sequence>
<evidence type="ECO:0000313" key="2">
    <source>
        <dbReference type="Proteomes" id="UP001596549"/>
    </source>
</evidence>
<accession>A0ABW2NSC3</accession>
<gene>
    <name evidence="1" type="ORF">ACFQPF_09300</name>
</gene>
<evidence type="ECO:0008006" key="3">
    <source>
        <dbReference type="Google" id="ProtNLM"/>
    </source>
</evidence>
<keyword evidence="2" id="KW-1185">Reference proteome</keyword>
<name>A0ABW2NSC3_9BACL</name>
<dbReference type="Proteomes" id="UP001596549">
    <property type="component" value="Unassembled WGS sequence"/>
</dbReference>